<name>A0ABN8B2H8_CHISP</name>
<dbReference type="Proteomes" id="UP001153292">
    <property type="component" value="Chromosome 15"/>
</dbReference>
<dbReference type="EMBL" id="OU963908">
    <property type="protein sequence ID" value="CAH0399731.1"/>
    <property type="molecule type" value="Genomic_DNA"/>
</dbReference>
<evidence type="ECO:0000313" key="2">
    <source>
        <dbReference type="Proteomes" id="UP001153292"/>
    </source>
</evidence>
<gene>
    <name evidence="1" type="ORF">CHILSU_LOCUS2890</name>
</gene>
<evidence type="ECO:0000313" key="1">
    <source>
        <dbReference type="EMBL" id="CAH0399731.1"/>
    </source>
</evidence>
<keyword evidence="2" id="KW-1185">Reference proteome</keyword>
<organism evidence="1 2">
    <name type="scientific">Chilo suppressalis</name>
    <name type="common">Asiatic rice borer moth</name>
    <dbReference type="NCBI Taxonomy" id="168631"/>
    <lineage>
        <taxon>Eukaryota</taxon>
        <taxon>Metazoa</taxon>
        <taxon>Ecdysozoa</taxon>
        <taxon>Arthropoda</taxon>
        <taxon>Hexapoda</taxon>
        <taxon>Insecta</taxon>
        <taxon>Pterygota</taxon>
        <taxon>Neoptera</taxon>
        <taxon>Endopterygota</taxon>
        <taxon>Lepidoptera</taxon>
        <taxon>Glossata</taxon>
        <taxon>Ditrysia</taxon>
        <taxon>Pyraloidea</taxon>
        <taxon>Crambidae</taxon>
        <taxon>Crambinae</taxon>
        <taxon>Chilo</taxon>
    </lineage>
</organism>
<sequence length="65" mass="7864">MLQMVHTVTAHLPMSSERKQNFINETKNNLILSQLYLYYLKGWPTEHKVLNNCKQFFKLKDNIYF</sequence>
<reference evidence="1" key="1">
    <citation type="submission" date="2021-12" db="EMBL/GenBank/DDBJ databases">
        <authorList>
            <person name="King R."/>
        </authorList>
    </citation>
    <scope>NUCLEOTIDE SEQUENCE</scope>
</reference>
<protein>
    <submittedName>
        <fullName evidence="1">Uncharacterized protein</fullName>
    </submittedName>
</protein>
<accession>A0ABN8B2H8</accession>
<proteinExistence type="predicted"/>